<reference evidence="2" key="1">
    <citation type="submission" date="2022-08" db="EMBL/GenBank/DDBJ databases">
        <authorList>
            <person name="Tistechok S."/>
            <person name="Samborskyy M."/>
            <person name="Roman I."/>
        </authorList>
    </citation>
    <scope>NUCLEOTIDE SEQUENCE</scope>
    <source>
        <strain evidence="2">DSM 103496</strain>
    </source>
</reference>
<comment type="caution">
    <text evidence="2">The sequence shown here is derived from an EMBL/GenBank/DDBJ whole genome shotgun (WGS) entry which is preliminary data.</text>
</comment>
<organism evidence="2 3">
    <name type="scientific">Umezawaea endophytica</name>
    <dbReference type="NCBI Taxonomy" id="1654476"/>
    <lineage>
        <taxon>Bacteria</taxon>
        <taxon>Bacillati</taxon>
        <taxon>Actinomycetota</taxon>
        <taxon>Actinomycetes</taxon>
        <taxon>Pseudonocardiales</taxon>
        <taxon>Pseudonocardiaceae</taxon>
        <taxon>Umezawaea</taxon>
    </lineage>
</organism>
<dbReference type="Proteomes" id="UP001141259">
    <property type="component" value="Unassembled WGS sequence"/>
</dbReference>
<dbReference type="InterPro" id="IPR011990">
    <property type="entry name" value="TPR-like_helical_dom_sf"/>
</dbReference>
<proteinExistence type="predicted"/>
<dbReference type="RefSeq" id="WP_259621203.1">
    <property type="nucleotide sequence ID" value="NZ_JANYMP010000001.1"/>
</dbReference>
<dbReference type="InterPro" id="IPR027417">
    <property type="entry name" value="P-loop_NTPase"/>
</dbReference>
<dbReference type="Pfam" id="PF13424">
    <property type="entry name" value="TPR_12"/>
    <property type="match status" value="3"/>
</dbReference>
<sequence>MLSTHQVCSATDAATVNQAARDLHVHTSAAQAPGLGSLTIPDEVAHTVRGRDTLLDELEVVVKQGNQVVVLHGNGGYGKTTVAVELARRLRDWVHVWWVDATSGTSVTEGLREVAVRAGAPRDSVRAAWSGQASAPDLLWKALDGFREPWLLVLDNADDARLLVADDHRVSTARGWLRTPRTGGAVVVTSRDGRRAVWGHRPRLHPVTVLEERDGAAVLRELAPGVGTERNARDLVAKLGGLPLALSLAGNYLGAISTTPRLPGSTQPRSYAEYGTALDESFRDTTTAAAPGTELGERELLSRTWELSLAFLTNRGHFAARPLMRLLCTLAPSPIPVALLGASALSASPLFQGVTAQSLTTLVGDLGGFGLIEHRADAVDTITLHPLVREANRDQVDTVEHRDDFAAAQVAMIRRVVADLDGTDPAQWPLWRLLLPHCSQLSYGVPAVVHADRRSALDLASVQSGAADFCAAVGFGLQAEQFYRRALATRLDLLGPEHPETLLTRRNFAGMRRDRGELAAAEAEYRAILAVHLRVLGPEHPDTLTTRGDLATTLHHQGYLATAEVEYRDILAVHLRVLGPEHPDTLTTRSDLAWTLHHQGYPETAEAEYRDILAVHLRVLGPEHPDTLTTRDNLASTLRLRGDLATAEAEYRDILALRESVLGPEHLDTLTTRNHLASTFHKRGEFAAAEVEYRDVLAIQQRVFGPEHPHTLLTRNNLASTLRSRGDLDVAEVEYRDILALRERVLGPDHPDTLTTRNILAWVISRTKTAPRVVGPEEDG</sequence>
<dbReference type="Gene3D" id="1.25.40.10">
    <property type="entry name" value="Tetratricopeptide repeat domain"/>
    <property type="match status" value="2"/>
</dbReference>
<evidence type="ECO:0000259" key="1">
    <source>
        <dbReference type="Pfam" id="PF13191"/>
    </source>
</evidence>
<keyword evidence="3" id="KW-1185">Reference proteome</keyword>
<dbReference type="PANTHER" id="PTHR46082">
    <property type="entry name" value="ATP/GTP-BINDING PROTEIN-RELATED"/>
    <property type="match status" value="1"/>
</dbReference>
<dbReference type="AlphaFoldDB" id="A0A9X2ZXT2"/>
<feature type="domain" description="Orc1-like AAA ATPase" evidence="1">
    <location>
        <begin position="50"/>
        <end position="161"/>
    </location>
</feature>
<gene>
    <name evidence="2" type="primary">fxsT</name>
    <name evidence="2" type="ORF">NZH93_02425</name>
</gene>
<dbReference type="Gene3D" id="3.40.50.300">
    <property type="entry name" value="P-loop containing nucleotide triphosphate hydrolases"/>
    <property type="match status" value="1"/>
</dbReference>
<dbReference type="SUPFAM" id="SSF48452">
    <property type="entry name" value="TPR-like"/>
    <property type="match status" value="3"/>
</dbReference>
<name>A0A9X2ZXT2_9PSEU</name>
<dbReference type="InterPro" id="IPR041664">
    <property type="entry name" value="AAA_16"/>
</dbReference>
<dbReference type="Pfam" id="PF13374">
    <property type="entry name" value="TPR_10"/>
    <property type="match status" value="1"/>
</dbReference>
<protein>
    <submittedName>
        <fullName evidence="2">FxSxx-COOH system tetratricopeptide repeat protein</fullName>
    </submittedName>
</protein>
<evidence type="ECO:0000313" key="2">
    <source>
        <dbReference type="EMBL" id="MCS7475694.1"/>
    </source>
</evidence>
<evidence type="ECO:0000313" key="3">
    <source>
        <dbReference type="Proteomes" id="UP001141259"/>
    </source>
</evidence>
<dbReference type="Pfam" id="PF13191">
    <property type="entry name" value="AAA_16"/>
    <property type="match status" value="1"/>
</dbReference>
<dbReference type="SUPFAM" id="SSF52540">
    <property type="entry name" value="P-loop containing nucleoside triphosphate hydrolases"/>
    <property type="match status" value="1"/>
</dbReference>
<dbReference type="NCBIfam" id="NF040586">
    <property type="entry name" value="FxSxx_TPR"/>
    <property type="match status" value="1"/>
</dbReference>
<dbReference type="PANTHER" id="PTHR46082:SF6">
    <property type="entry name" value="AAA+ ATPASE DOMAIN-CONTAINING PROTEIN-RELATED"/>
    <property type="match status" value="1"/>
</dbReference>
<dbReference type="EMBL" id="JANYMP010000001">
    <property type="protein sequence ID" value="MCS7475694.1"/>
    <property type="molecule type" value="Genomic_DNA"/>
</dbReference>
<dbReference type="PRINTS" id="PR00364">
    <property type="entry name" value="DISEASERSIST"/>
</dbReference>
<dbReference type="InterPro" id="IPR053137">
    <property type="entry name" value="NLR-like"/>
</dbReference>
<accession>A0A9X2ZXT2</accession>